<dbReference type="PANTHER" id="PTHR20437:SF2">
    <property type="entry name" value="TUMOR NECROSIS FACTOR RECEPTOR SUPERFAMILY MEMBER 13C"/>
    <property type="match status" value="1"/>
</dbReference>
<organism evidence="3 4">
    <name type="scientific">Galeopterus variegatus</name>
    <name type="common">Malayan flying lemur</name>
    <name type="synonym">Cynocephalus variegatus</name>
    <dbReference type="NCBI Taxonomy" id="482537"/>
    <lineage>
        <taxon>Eukaryota</taxon>
        <taxon>Metazoa</taxon>
        <taxon>Chordata</taxon>
        <taxon>Craniata</taxon>
        <taxon>Vertebrata</taxon>
        <taxon>Euteleostomi</taxon>
        <taxon>Mammalia</taxon>
        <taxon>Eutheria</taxon>
        <taxon>Euarchontoglires</taxon>
        <taxon>Dermoptera</taxon>
        <taxon>Cynocephalidae</taxon>
        <taxon>Galeopterus</taxon>
    </lineage>
</organism>
<keyword evidence="4" id="KW-0675">Receptor</keyword>
<gene>
    <name evidence="4" type="primary">TNFRSF13C</name>
</gene>
<evidence type="ECO:0000256" key="1">
    <source>
        <dbReference type="SAM" id="MobiDB-lite"/>
    </source>
</evidence>
<feature type="transmembrane region" description="Helical" evidence="2">
    <location>
        <begin position="182"/>
        <end position="205"/>
    </location>
</feature>
<dbReference type="PRINTS" id="PR01964">
    <property type="entry name" value="TNFACTORR13C"/>
</dbReference>
<name>A0ABM0QWI0_GALVR</name>
<reference evidence="4" key="1">
    <citation type="submission" date="2025-08" db="UniProtKB">
        <authorList>
            <consortium name="RefSeq"/>
        </authorList>
    </citation>
    <scope>IDENTIFICATION</scope>
</reference>
<dbReference type="PANTHER" id="PTHR20437">
    <property type="entry name" value="TUMOR NECROSIS FACTOR RECEPTOR SUBFAMILY MEMBER 13/17"/>
    <property type="match status" value="1"/>
</dbReference>
<accession>A0ABM0QWI0</accession>
<evidence type="ECO:0000256" key="2">
    <source>
        <dbReference type="SAM" id="Phobius"/>
    </source>
</evidence>
<keyword evidence="2" id="KW-1133">Transmembrane helix</keyword>
<dbReference type="GeneID" id="103591922"/>
<dbReference type="InterPro" id="IPR022338">
    <property type="entry name" value="TNFR_13C"/>
</dbReference>
<sequence length="289" mass="30843">MGCRSEWEGGLRLQEEMPLCWAYKLPGPCSRLPHRLHLPASELVARAQGIEKAVGQSPSRLAEGVLYPTPPGKHPLITTSSMKPSHPFQAPAMRHHLSQTPPPLQDSLRVDPRLTQAWYNVVTRAEFDVLNQLCQGRAGGLLKEEAEEGPRSWRLGVTVERLNGGTTVGAGVGPGAVLPLPVLLFGAPALLGLALALALALVGLVSWRRRRRRLGATSPETPDGDKDAPDPPENVIILAPGTLEATAPVWPLPREDPGTTSPGHSVPVPATELGSTELVTTKTAGPEQQ</sequence>
<dbReference type="InterPro" id="IPR043521">
    <property type="entry name" value="TNFR_13C/17"/>
</dbReference>
<evidence type="ECO:0000313" key="4">
    <source>
        <dbReference type="RefSeq" id="XP_008572721.1"/>
    </source>
</evidence>
<dbReference type="Proteomes" id="UP000694923">
    <property type="component" value="Unplaced"/>
</dbReference>
<proteinExistence type="predicted"/>
<protein>
    <submittedName>
        <fullName evidence="4">Tumor necrosis factor receptor superfamily member 13C</fullName>
    </submittedName>
</protein>
<keyword evidence="2" id="KW-0812">Transmembrane</keyword>
<feature type="compositionally biased region" description="Polar residues" evidence="1">
    <location>
        <begin position="273"/>
        <end position="289"/>
    </location>
</feature>
<feature type="region of interest" description="Disordered" evidence="1">
    <location>
        <begin position="215"/>
        <end position="289"/>
    </location>
</feature>
<keyword evidence="3" id="KW-1185">Reference proteome</keyword>
<keyword evidence="2" id="KW-0472">Membrane</keyword>
<dbReference type="RefSeq" id="XP_008572721.1">
    <property type="nucleotide sequence ID" value="XM_008574499.1"/>
</dbReference>
<evidence type="ECO:0000313" key="3">
    <source>
        <dbReference type="Proteomes" id="UP000694923"/>
    </source>
</evidence>